<dbReference type="PANTHER" id="PTHR48090:SF6">
    <property type="entry name" value="SLR5056 PROTEIN"/>
    <property type="match status" value="1"/>
</dbReference>
<gene>
    <name evidence="3" type="ORF">Natoc_2970</name>
</gene>
<dbReference type="GeneID" id="14403357"/>
<feature type="compositionally biased region" description="Basic and acidic residues" evidence="1">
    <location>
        <begin position="54"/>
        <end position="65"/>
    </location>
</feature>
<dbReference type="eggNOG" id="arCOG00896">
    <property type="taxonomic scope" value="Archaea"/>
</dbReference>
<keyword evidence="2" id="KW-0472">Membrane</keyword>
<keyword evidence="4" id="KW-1185">Reference proteome</keyword>
<dbReference type="Proteomes" id="UP000010878">
    <property type="component" value="Chromosome"/>
</dbReference>
<dbReference type="KEGG" id="nou:Natoc_2970"/>
<evidence type="ECO:0000313" key="4">
    <source>
        <dbReference type="Proteomes" id="UP000010878"/>
    </source>
</evidence>
<evidence type="ECO:0000256" key="2">
    <source>
        <dbReference type="SAM" id="Phobius"/>
    </source>
</evidence>
<feature type="region of interest" description="Disordered" evidence="1">
    <location>
        <begin position="54"/>
        <end position="107"/>
    </location>
</feature>
<reference evidence="3 4" key="1">
    <citation type="submission" date="2012-11" db="EMBL/GenBank/DDBJ databases">
        <title>FINISHED of Natronococcus occultus SP4, DSM 3396.</title>
        <authorList>
            <consortium name="DOE Joint Genome Institute"/>
            <person name="Eisen J."/>
            <person name="Huntemann M."/>
            <person name="Wei C.-L."/>
            <person name="Han J."/>
            <person name="Detter J.C."/>
            <person name="Han C."/>
            <person name="Tapia R."/>
            <person name="Chen A."/>
            <person name="Kyrpides N."/>
            <person name="Mavromatis K."/>
            <person name="Markowitz V."/>
            <person name="Szeto E."/>
            <person name="Ivanova N."/>
            <person name="Mikhailova N."/>
            <person name="Ovchinnikova G."/>
            <person name="Pagani I."/>
            <person name="Pati A."/>
            <person name="Goodwin L."/>
            <person name="Nordberg H.P."/>
            <person name="Cantor M.N."/>
            <person name="Hua S.X."/>
            <person name="Woyke T."/>
            <person name="Eisen J."/>
            <person name="Klenk H.-P."/>
            <person name="Klenk H.-P."/>
        </authorList>
    </citation>
    <scope>NUCLEOTIDE SEQUENCE [LARGE SCALE GENOMIC DNA]</scope>
    <source>
        <strain evidence="3 4">SP4</strain>
    </source>
</reference>
<dbReference type="Gene3D" id="3.90.550.10">
    <property type="entry name" value="Spore Coat Polysaccharide Biosynthesis Protein SpsA, Chain A"/>
    <property type="match status" value="2"/>
</dbReference>
<dbReference type="STRING" id="694430.Natoc_2970"/>
<protein>
    <recommendedName>
        <fullName evidence="5">Glycosyl transferase</fullName>
    </recommendedName>
</protein>
<dbReference type="HOGENOM" id="CLU_033536_1_0_2"/>
<sequence>MYRDHTIGVVIPAQDEDGSIGDAIRELPDCIDAAFVVDDCSSDETWGEILNAARRDTGHSDRELARTGPIDPNEVKPDTGGAKDEQPEEREVRTDGGTSALARRADVHDPIGRMVPIEHRERRGIGGAITTGYLASLERDLDVTIVATDGLTERSLTERLLDPLVEDAADYATIGRSPIASSGEASRRHRVGSWTRRFLTKIASGYWKTRTPRSATTAISRGALVELDLEGLSERGGHRCDLLTALNVAGLRVADVVSRDVVASSRQWTSSGDASATLRTVLGNFRWRLQARHLVMDFHPLALFYLAGIGTTAFGLLIGAWALYAGGSETAFVPVAMSAVVFTIGVLFVLFAMVFDMRASERLELRRS</sequence>
<evidence type="ECO:0008006" key="5">
    <source>
        <dbReference type="Google" id="ProtNLM"/>
    </source>
</evidence>
<dbReference type="InterPro" id="IPR050256">
    <property type="entry name" value="Glycosyltransferase_2"/>
</dbReference>
<keyword evidence="2" id="KW-1133">Transmembrane helix</keyword>
<organism evidence="3 4">
    <name type="scientific">Natronococcus occultus SP4</name>
    <dbReference type="NCBI Taxonomy" id="694430"/>
    <lineage>
        <taxon>Archaea</taxon>
        <taxon>Methanobacteriati</taxon>
        <taxon>Methanobacteriota</taxon>
        <taxon>Stenosarchaea group</taxon>
        <taxon>Halobacteria</taxon>
        <taxon>Halobacteriales</taxon>
        <taxon>Natrialbaceae</taxon>
        <taxon>Natronococcus</taxon>
    </lineage>
</organism>
<dbReference type="AlphaFoldDB" id="L0K2E7"/>
<dbReference type="PANTHER" id="PTHR48090">
    <property type="entry name" value="UNDECAPRENYL-PHOSPHATE 4-DEOXY-4-FORMAMIDO-L-ARABINOSE TRANSFERASE-RELATED"/>
    <property type="match status" value="1"/>
</dbReference>
<dbReference type="EMBL" id="CP003929">
    <property type="protein sequence ID" value="AGB38725.1"/>
    <property type="molecule type" value="Genomic_DNA"/>
</dbReference>
<accession>L0K2E7</accession>
<name>L0K2E7_9EURY</name>
<dbReference type="InterPro" id="IPR029044">
    <property type="entry name" value="Nucleotide-diphossugar_trans"/>
</dbReference>
<dbReference type="RefSeq" id="WP_015322164.1">
    <property type="nucleotide sequence ID" value="NC_019974.1"/>
</dbReference>
<evidence type="ECO:0000313" key="3">
    <source>
        <dbReference type="EMBL" id="AGB38725.1"/>
    </source>
</evidence>
<keyword evidence="2" id="KW-0812">Transmembrane</keyword>
<feature type="transmembrane region" description="Helical" evidence="2">
    <location>
        <begin position="331"/>
        <end position="355"/>
    </location>
</feature>
<feature type="transmembrane region" description="Helical" evidence="2">
    <location>
        <begin position="302"/>
        <end position="325"/>
    </location>
</feature>
<feature type="compositionally biased region" description="Basic and acidic residues" evidence="1">
    <location>
        <begin position="73"/>
        <end position="94"/>
    </location>
</feature>
<proteinExistence type="predicted"/>
<dbReference type="SUPFAM" id="SSF53448">
    <property type="entry name" value="Nucleotide-diphospho-sugar transferases"/>
    <property type="match status" value="1"/>
</dbReference>
<dbReference type="OrthoDB" id="11098at2157"/>
<evidence type="ECO:0000256" key="1">
    <source>
        <dbReference type="SAM" id="MobiDB-lite"/>
    </source>
</evidence>